<reference evidence="1 2" key="1">
    <citation type="submission" date="2019-04" db="EMBL/GenBank/DDBJ databases">
        <authorList>
            <person name="Feng G."/>
            <person name="Zhang J."/>
            <person name="Zhu H."/>
        </authorList>
    </citation>
    <scope>NUCLEOTIDE SEQUENCE [LARGE SCALE GENOMIC DNA]</scope>
    <source>
        <strain evidence="1 2">92R-1</strain>
    </source>
</reference>
<dbReference type="EMBL" id="SRLA01000005">
    <property type="protein sequence ID" value="TGE04618.1"/>
    <property type="molecule type" value="Genomic_DNA"/>
</dbReference>
<dbReference type="AlphaFoldDB" id="A0A4Z0P328"/>
<comment type="caution">
    <text evidence="1">The sequence shown here is derived from an EMBL/GenBank/DDBJ whole genome shotgun (WGS) entry which is preliminary data.</text>
</comment>
<protein>
    <submittedName>
        <fullName evidence="1">Uncharacterized protein</fullName>
    </submittedName>
</protein>
<organism evidence="1 2">
    <name type="scientific">Hymenobacter fodinae</name>
    <dbReference type="NCBI Taxonomy" id="2510796"/>
    <lineage>
        <taxon>Bacteria</taxon>
        <taxon>Pseudomonadati</taxon>
        <taxon>Bacteroidota</taxon>
        <taxon>Cytophagia</taxon>
        <taxon>Cytophagales</taxon>
        <taxon>Hymenobacteraceae</taxon>
        <taxon>Hymenobacter</taxon>
    </lineage>
</organism>
<keyword evidence="2" id="KW-1185">Reference proteome</keyword>
<dbReference type="RefSeq" id="WP_135436062.1">
    <property type="nucleotide sequence ID" value="NZ_SRLA01000005.1"/>
</dbReference>
<proteinExistence type="predicted"/>
<sequence>MATVVVCRILITGATTNTVETLKAILTAIGATHGLLVLGGGFINSTFARPREPVEETVTTTRTVAPAAKVDTVNVAAENVNVS</sequence>
<name>A0A4Z0P328_9BACT</name>
<evidence type="ECO:0000313" key="2">
    <source>
        <dbReference type="Proteomes" id="UP000298337"/>
    </source>
</evidence>
<gene>
    <name evidence="1" type="ORF">EU556_20755</name>
</gene>
<dbReference type="Proteomes" id="UP000298337">
    <property type="component" value="Unassembled WGS sequence"/>
</dbReference>
<accession>A0A4Z0P328</accession>
<evidence type="ECO:0000313" key="1">
    <source>
        <dbReference type="EMBL" id="TGE04618.1"/>
    </source>
</evidence>